<name>A0A2J8M0G4_PANTR</name>
<sequence length="81" mass="9042">MPPAWTGGIHGPWGCGVGEHEKPERGWSSTSPGRRGGERAAGGRVTDGPFFLFVPLSFSRFFFFFFFFWSVSVRGEAARRK</sequence>
<comment type="caution">
    <text evidence="3">The sequence shown here is derived from an EMBL/GenBank/DDBJ whole genome shotgun (WGS) entry which is preliminary data.</text>
</comment>
<keyword evidence="2" id="KW-1133">Transmembrane helix</keyword>
<dbReference type="EMBL" id="NBAG03000274">
    <property type="protein sequence ID" value="PNI53002.1"/>
    <property type="molecule type" value="Genomic_DNA"/>
</dbReference>
<dbReference type="AlphaFoldDB" id="A0A2J8M0G4"/>
<keyword evidence="2" id="KW-0812">Transmembrane</keyword>
<proteinExistence type="predicted"/>
<accession>A0A2J8M0G4</accession>
<protein>
    <submittedName>
        <fullName evidence="3">CHL1 isoform 7</fullName>
    </submittedName>
</protein>
<evidence type="ECO:0000256" key="1">
    <source>
        <dbReference type="SAM" id="MobiDB-lite"/>
    </source>
</evidence>
<feature type="transmembrane region" description="Helical" evidence="2">
    <location>
        <begin position="50"/>
        <end position="71"/>
    </location>
</feature>
<feature type="compositionally biased region" description="Gly residues" evidence="1">
    <location>
        <begin position="8"/>
        <end position="17"/>
    </location>
</feature>
<keyword evidence="2" id="KW-0472">Membrane</keyword>
<gene>
    <name evidence="3" type="ORF">CK820_G0025124</name>
</gene>
<reference evidence="3 4" key="1">
    <citation type="submission" date="2017-12" db="EMBL/GenBank/DDBJ databases">
        <title>High-resolution comparative analysis of great ape genomes.</title>
        <authorList>
            <person name="Pollen A."/>
            <person name="Hastie A."/>
            <person name="Hormozdiari F."/>
            <person name="Dougherty M."/>
            <person name="Liu R."/>
            <person name="Chaisson M."/>
            <person name="Hoppe E."/>
            <person name="Hill C."/>
            <person name="Pang A."/>
            <person name="Hillier L."/>
            <person name="Baker C."/>
            <person name="Armstrong J."/>
            <person name="Shendure J."/>
            <person name="Paten B."/>
            <person name="Wilson R."/>
            <person name="Chao H."/>
            <person name="Schneider V."/>
            <person name="Ventura M."/>
            <person name="Kronenberg Z."/>
            <person name="Murali S."/>
            <person name="Gordon D."/>
            <person name="Cantsilieris S."/>
            <person name="Munson K."/>
            <person name="Nelson B."/>
            <person name="Raja A."/>
            <person name="Underwood J."/>
            <person name="Diekhans M."/>
            <person name="Fiddes I."/>
            <person name="Haussler D."/>
            <person name="Eichler E."/>
        </authorList>
    </citation>
    <scope>NUCLEOTIDE SEQUENCE [LARGE SCALE GENOMIC DNA]</scope>
    <source>
        <strain evidence="3">Yerkes chimp pedigree #C0471</strain>
    </source>
</reference>
<evidence type="ECO:0000313" key="4">
    <source>
        <dbReference type="Proteomes" id="UP000236370"/>
    </source>
</evidence>
<dbReference type="Proteomes" id="UP000236370">
    <property type="component" value="Unassembled WGS sequence"/>
</dbReference>
<evidence type="ECO:0000313" key="3">
    <source>
        <dbReference type="EMBL" id="PNI53002.1"/>
    </source>
</evidence>
<organism evidence="3 4">
    <name type="scientific">Pan troglodytes</name>
    <name type="common">Chimpanzee</name>
    <dbReference type="NCBI Taxonomy" id="9598"/>
    <lineage>
        <taxon>Eukaryota</taxon>
        <taxon>Metazoa</taxon>
        <taxon>Chordata</taxon>
        <taxon>Craniata</taxon>
        <taxon>Vertebrata</taxon>
        <taxon>Euteleostomi</taxon>
        <taxon>Mammalia</taxon>
        <taxon>Eutheria</taxon>
        <taxon>Euarchontoglires</taxon>
        <taxon>Primates</taxon>
        <taxon>Haplorrhini</taxon>
        <taxon>Catarrhini</taxon>
        <taxon>Hominidae</taxon>
        <taxon>Pan</taxon>
    </lineage>
</organism>
<feature type="region of interest" description="Disordered" evidence="1">
    <location>
        <begin position="1"/>
        <end position="43"/>
    </location>
</feature>
<evidence type="ECO:0000256" key="2">
    <source>
        <dbReference type="SAM" id="Phobius"/>
    </source>
</evidence>